<proteinExistence type="predicted"/>
<dbReference type="OrthoDB" id="9796294at2"/>
<dbReference type="EMBL" id="SOQX01000006">
    <property type="protein sequence ID" value="TDY00003.1"/>
    <property type="molecule type" value="Genomic_DNA"/>
</dbReference>
<keyword evidence="8" id="KW-1185">Reference proteome</keyword>
<gene>
    <name evidence="7" type="ORF">EDC23_2164</name>
</gene>
<dbReference type="Proteomes" id="UP000294914">
    <property type="component" value="Unassembled WGS sequence"/>
</dbReference>
<keyword evidence="1 4" id="KW-0349">Heme</keyword>
<keyword evidence="2 4" id="KW-0479">Metal-binding</keyword>
<protein>
    <recommendedName>
        <fullName evidence="6">Cytochrome c domain-containing protein</fullName>
    </recommendedName>
</protein>
<evidence type="ECO:0000259" key="6">
    <source>
        <dbReference type="PROSITE" id="PS51007"/>
    </source>
</evidence>
<evidence type="ECO:0000256" key="5">
    <source>
        <dbReference type="SAM" id="SignalP"/>
    </source>
</evidence>
<evidence type="ECO:0000256" key="2">
    <source>
        <dbReference type="ARBA" id="ARBA00022723"/>
    </source>
</evidence>
<sequence>MLRHNAITGLFLFLLAATAWAGDPEQGRELHQENCIQCHAAMKDGIYGHDGTGIYTRENRRIESLAALYKQVRRCKTSLGVSWPENQIEDVVTYLNQNFYKFEE</sequence>
<dbReference type="AlphaFoldDB" id="A0A4R8IS58"/>
<feature type="chain" id="PRO_5021026325" description="Cytochrome c domain-containing protein" evidence="5">
    <location>
        <begin position="22"/>
        <end position="104"/>
    </location>
</feature>
<dbReference type="PROSITE" id="PS51007">
    <property type="entry name" value="CYTC"/>
    <property type="match status" value="1"/>
</dbReference>
<feature type="signal peptide" evidence="5">
    <location>
        <begin position="1"/>
        <end position="21"/>
    </location>
</feature>
<dbReference type="InterPro" id="IPR009056">
    <property type="entry name" value="Cyt_c-like_dom"/>
</dbReference>
<evidence type="ECO:0000313" key="7">
    <source>
        <dbReference type="EMBL" id="TDY00003.1"/>
    </source>
</evidence>
<organism evidence="7 8">
    <name type="scientific">Thiohalophilus thiocyanatoxydans</name>
    <dbReference type="NCBI Taxonomy" id="381308"/>
    <lineage>
        <taxon>Bacteria</taxon>
        <taxon>Pseudomonadati</taxon>
        <taxon>Pseudomonadota</taxon>
        <taxon>Gammaproteobacteria</taxon>
        <taxon>Thiohalomonadales</taxon>
        <taxon>Thiohalophilaceae</taxon>
        <taxon>Thiohalophilus</taxon>
    </lineage>
</organism>
<feature type="domain" description="Cytochrome c" evidence="6">
    <location>
        <begin position="22"/>
        <end position="99"/>
    </location>
</feature>
<reference evidence="7 8" key="1">
    <citation type="submission" date="2019-03" db="EMBL/GenBank/DDBJ databases">
        <title>Genomic Encyclopedia of Type Strains, Phase IV (KMG-IV): sequencing the most valuable type-strain genomes for metagenomic binning, comparative biology and taxonomic classification.</title>
        <authorList>
            <person name="Goeker M."/>
        </authorList>
    </citation>
    <scope>NUCLEOTIDE SEQUENCE [LARGE SCALE GENOMIC DNA]</scope>
    <source>
        <strain evidence="7 8">DSM 16326</strain>
    </source>
</reference>
<dbReference type="GO" id="GO:0009055">
    <property type="term" value="F:electron transfer activity"/>
    <property type="evidence" value="ECO:0007669"/>
    <property type="project" value="InterPro"/>
</dbReference>
<evidence type="ECO:0000256" key="3">
    <source>
        <dbReference type="ARBA" id="ARBA00023004"/>
    </source>
</evidence>
<dbReference type="RefSeq" id="WP_134084385.1">
    <property type="nucleotide sequence ID" value="NZ_SOQX01000006.1"/>
</dbReference>
<name>A0A4R8IS58_9GAMM</name>
<evidence type="ECO:0000256" key="4">
    <source>
        <dbReference type="PROSITE-ProRule" id="PRU00433"/>
    </source>
</evidence>
<dbReference type="InterPro" id="IPR036909">
    <property type="entry name" value="Cyt_c-like_dom_sf"/>
</dbReference>
<dbReference type="SUPFAM" id="SSF46626">
    <property type="entry name" value="Cytochrome c"/>
    <property type="match status" value="1"/>
</dbReference>
<keyword evidence="3 4" id="KW-0408">Iron</keyword>
<comment type="caution">
    <text evidence="7">The sequence shown here is derived from an EMBL/GenBank/DDBJ whole genome shotgun (WGS) entry which is preliminary data.</text>
</comment>
<dbReference type="Gene3D" id="1.10.760.10">
    <property type="entry name" value="Cytochrome c-like domain"/>
    <property type="match status" value="1"/>
</dbReference>
<evidence type="ECO:0000256" key="1">
    <source>
        <dbReference type="ARBA" id="ARBA00022617"/>
    </source>
</evidence>
<accession>A0A4R8IS58</accession>
<dbReference type="GO" id="GO:0020037">
    <property type="term" value="F:heme binding"/>
    <property type="evidence" value="ECO:0007669"/>
    <property type="project" value="InterPro"/>
</dbReference>
<evidence type="ECO:0000313" key="8">
    <source>
        <dbReference type="Proteomes" id="UP000294914"/>
    </source>
</evidence>
<dbReference type="GO" id="GO:0046872">
    <property type="term" value="F:metal ion binding"/>
    <property type="evidence" value="ECO:0007669"/>
    <property type="project" value="UniProtKB-KW"/>
</dbReference>
<keyword evidence="5" id="KW-0732">Signal</keyword>